<gene>
    <name evidence="2" type="ORF">E2C01_071701</name>
</gene>
<feature type="region of interest" description="Disordered" evidence="1">
    <location>
        <begin position="1"/>
        <end position="63"/>
    </location>
</feature>
<reference evidence="2 3" key="1">
    <citation type="submission" date="2019-05" db="EMBL/GenBank/DDBJ databases">
        <title>Another draft genome of Portunus trituberculatus and its Hox gene families provides insights of decapod evolution.</title>
        <authorList>
            <person name="Jeong J.-H."/>
            <person name="Song I."/>
            <person name="Kim S."/>
            <person name="Choi T."/>
            <person name="Kim D."/>
            <person name="Ryu S."/>
            <person name="Kim W."/>
        </authorList>
    </citation>
    <scope>NUCLEOTIDE SEQUENCE [LARGE SCALE GENOMIC DNA]</scope>
    <source>
        <tissue evidence="2">Muscle</tissue>
    </source>
</reference>
<organism evidence="2 3">
    <name type="scientific">Portunus trituberculatus</name>
    <name type="common">Swimming crab</name>
    <name type="synonym">Neptunus trituberculatus</name>
    <dbReference type="NCBI Taxonomy" id="210409"/>
    <lineage>
        <taxon>Eukaryota</taxon>
        <taxon>Metazoa</taxon>
        <taxon>Ecdysozoa</taxon>
        <taxon>Arthropoda</taxon>
        <taxon>Crustacea</taxon>
        <taxon>Multicrustacea</taxon>
        <taxon>Malacostraca</taxon>
        <taxon>Eumalacostraca</taxon>
        <taxon>Eucarida</taxon>
        <taxon>Decapoda</taxon>
        <taxon>Pleocyemata</taxon>
        <taxon>Brachyura</taxon>
        <taxon>Eubrachyura</taxon>
        <taxon>Portunoidea</taxon>
        <taxon>Portunidae</taxon>
        <taxon>Portuninae</taxon>
        <taxon>Portunus</taxon>
    </lineage>
</organism>
<accession>A0A5B7HXP5</accession>
<evidence type="ECO:0000313" key="2">
    <source>
        <dbReference type="EMBL" id="MPC77250.1"/>
    </source>
</evidence>
<evidence type="ECO:0000256" key="1">
    <source>
        <dbReference type="SAM" id="MobiDB-lite"/>
    </source>
</evidence>
<dbReference type="AlphaFoldDB" id="A0A5B7HXP5"/>
<feature type="compositionally biased region" description="Basic and acidic residues" evidence="1">
    <location>
        <begin position="52"/>
        <end position="63"/>
    </location>
</feature>
<proteinExistence type="predicted"/>
<evidence type="ECO:0000313" key="3">
    <source>
        <dbReference type="Proteomes" id="UP000324222"/>
    </source>
</evidence>
<comment type="caution">
    <text evidence="2">The sequence shown here is derived from an EMBL/GenBank/DDBJ whole genome shotgun (WGS) entry which is preliminary data.</text>
</comment>
<dbReference type="Proteomes" id="UP000324222">
    <property type="component" value="Unassembled WGS sequence"/>
</dbReference>
<sequence>MFPQTHGYHNSHRSRPRTPRYHNTTQLAYIPPKVYISSSRRGRRSRNTPPSKSREFRQIKLTA</sequence>
<name>A0A5B7HXP5_PORTR</name>
<protein>
    <submittedName>
        <fullName evidence="2">Uncharacterized protein</fullName>
    </submittedName>
</protein>
<dbReference type="EMBL" id="VSRR010045403">
    <property type="protein sequence ID" value="MPC77250.1"/>
    <property type="molecule type" value="Genomic_DNA"/>
</dbReference>
<keyword evidence="3" id="KW-1185">Reference proteome</keyword>
<feature type="compositionally biased region" description="Basic residues" evidence="1">
    <location>
        <begin position="9"/>
        <end position="20"/>
    </location>
</feature>